<protein>
    <submittedName>
        <fullName evidence="3">HD domain-containing protein</fullName>
    </submittedName>
</protein>
<feature type="domain" description="HD-GYP" evidence="2">
    <location>
        <begin position="186"/>
        <end position="384"/>
    </location>
</feature>
<dbReference type="PANTHER" id="PTHR43155:SF2">
    <property type="entry name" value="CYCLIC DI-GMP PHOSPHODIESTERASE PA4108"/>
    <property type="match status" value="1"/>
</dbReference>
<dbReference type="Proteomes" id="UP000811899">
    <property type="component" value="Unassembled WGS sequence"/>
</dbReference>
<evidence type="ECO:0000256" key="1">
    <source>
        <dbReference type="SAM" id="MobiDB-lite"/>
    </source>
</evidence>
<dbReference type="InterPro" id="IPR037522">
    <property type="entry name" value="HD_GYP_dom"/>
</dbReference>
<comment type="caution">
    <text evidence="3">The sequence shown here is derived from an EMBL/GenBank/DDBJ whole genome shotgun (WGS) entry which is preliminary data.</text>
</comment>
<feature type="region of interest" description="Disordered" evidence="1">
    <location>
        <begin position="377"/>
        <end position="397"/>
    </location>
</feature>
<dbReference type="PANTHER" id="PTHR43155">
    <property type="entry name" value="CYCLIC DI-GMP PHOSPHODIESTERASE PA4108-RELATED"/>
    <property type="match status" value="1"/>
</dbReference>
<evidence type="ECO:0000313" key="3">
    <source>
        <dbReference type="EMBL" id="MBT0663790.1"/>
    </source>
</evidence>
<gene>
    <name evidence="3" type="ORF">KI809_05690</name>
</gene>
<name>A0AAW4L5F1_9BACT</name>
<proteinExistence type="predicted"/>
<dbReference type="Pfam" id="PF13487">
    <property type="entry name" value="HD_5"/>
    <property type="match status" value="1"/>
</dbReference>
<dbReference type="AlphaFoldDB" id="A0AAW4L5F1"/>
<keyword evidence="4" id="KW-1185">Reference proteome</keyword>
<evidence type="ECO:0000313" key="4">
    <source>
        <dbReference type="Proteomes" id="UP000811899"/>
    </source>
</evidence>
<reference evidence="3 4" key="1">
    <citation type="submission" date="2021-05" db="EMBL/GenBank/DDBJ databases">
        <title>The draft genome of Geobacter pelophilus DSM 12255.</title>
        <authorList>
            <person name="Xu Z."/>
            <person name="Masuda Y."/>
            <person name="Itoh H."/>
            <person name="Senoo K."/>
        </authorList>
    </citation>
    <scope>NUCLEOTIDE SEQUENCE [LARGE SCALE GENOMIC DNA]</scope>
    <source>
        <strain evidence="3 4">DSM 12255</strain>
    </source>
</reference>
<dbReference type="RefSeq" id="WP_214170576.1">
    <property type="nucleotide sequence ID" value="NZ_JAHCVJ010000002.1"/>
</dbReference>
<dbReference type="CDD" id="cd00077">
    <property type="entry name" value="HDc"/>
    <property type="match status" value="1"/>
</dbReference>
<evidence type="ECO:0000259" key="2">
    <source>
        <dbReference type="PROSITE" id="PS51832"/>
    </source>
</evidence>
<dbReference type="InterPro" id="IPR003607">
    <property type="entry name" value="HD/PDEase_dom"/>
</dbReference>
<dbReference type="Gene3D" id="1.10.3210.10">
    <property type="entry name" value="Hypothetical protein af1432"/>
    <property type="match status" value="1"/>
</dbReference>
<accession>A0AAW4L5F1</accession>
<dbReference type="SMART" id="SM00471">
    <property type="entry name" value="HDc"/>
    <property type="match status" value="1"/>
</dbReference>
<organism evidence="3 4">
    <name type="scientific">Geoanaerobacter pelophilus</name>
    <dbReference type="NCBI Taxonomy" id="60036"/>
    <lineage>
        <taxon>Bacteria</taxon>
        <taxon>Pseudomonadati</taxon>
        <taxon>Thermodesulfobacteriota</taxon>
        <taxon>Desulfuromonadia</taxon>
        <taxon>Geobacterales</taxon>
        <taxon>Geobacteraceae</taxon>
        <taxon>Geoanaerobacter</taxon>
    </lineage>
</organism>
<feature type="compositionally biased region" description="Basic and acidic residues" evidence="1">
    <location>
        <begin position="385"/>
        <end position="397"/>
    </location>
</feature>
<dbReference type="PROSITE" id="PS51832">
    <property type="entry name" value="HD_GYP"/>
    <property type="match status" value="1"/>
</dbReference>
<sequence length="397" mass="44492">MINDRLTHLHTFIRLISTAVSTSLLYSLDHQQVTRLCSTAVEQLKATLGDEPEVALMLIDDDLVAWDRPLLPSMYVNRFSQILKNRGIGHVRIFRDIAMEEVVLLVKTLARQGSDNDDICSTDNLRFGQVEIKQLDDEKEDHAHQRKLTLADIPMEELGKFMEIYDEVRSGNKFSVSGISDIVKCFIDSFRQVGSPLLALAPLRAMDEYTYTHSTNVCVLNLAQAMSLGIDGPMLNEVGIAAMLHDIGKLYVPEEVLSKPGKLDDAEWDLIKQHPTKGAQRLLDTPGVPRLAVVTAYEHHLKYNLTGYPRVAENWQQNLCSHMTTISDVFDALRTKRAYRDAMSFAKISGIMLELAGTDLHPVLTKNFLRIIGNLPEQPPVAGQEQEHPVLAEKGTP</sequence>
<dbReference type="SUPFAM" id="SSF109604">
    <property type="entry name" value="HD-domain/PDEase-like"/>
    <property type="match status" value="1"/>
</dbReference>
<dbReference type="EMBL" id="JAHCVJ010000002">
    <property type="protein sequence ID" value="MBT0663790.1"/>
    <property type="molecule type" value="Genomic_DNA"/>
</dbReference>